<dbReference type="EMBL" id="PGOL01000305">
    <property type="protein sequence ID" value="PKI72905.1"/>
    <property type="molecule type" value="Genomic_DNA"/>
</dbReference>
<accession>A0A2I0KWQ3</accession>
<feature type="compositionally biased region" description="Low complexity" evidence="1">
    <location>
        <begin position="67"/>
        <end position="86"/>
    </location>
</feature>
<gene>
    <name evidence="2" type="ORF">CRG98_006707</name>
</gene>
<evidence type="ECO:0000313" key="2">
    <source>
        <dbReference type="EMBL" id="PKI72905.1"/>
    </source>
</evidence>
<organism evidence="2 3">
    <name type="scientific">Punica granatum</name>
    <name type="common">Pomegranate</name>
    <dbReference type="NCBI Taxonomy" id="22663"/>
    <lineage>
        <taxon>Eukaryota</taxon>
        <taxon>Viridiplantae</taxon>
        <taxon>Streptophyta</taxon>
        <taxon>Embryophyta</taxon>
        <taxon>Tracheophyta</taxon>
        <taxon>Spermatophyta</taxon>
        <taxon>Magnoliopsida</taxon>
        <taxon>eudicotyledons</taxon>
        <taxon>Gunneridae</taxon>
        <taxon>Pentapetalae</taxon>
        <taxon>rosids</taxon>
        <taxon>malvids</taxon>
        <taxon>Myrtales</taxon>
        <taxon>Lythraceae</taxon>
        <taxon>Punica</taxon>
    </lineage>
</organism>
<feature type="compositionally biased region" description="Acidic residues" evidence="1">
    <location>
        <begin position="27"/>
        <end position="38"/>
    </location>
</feature>
<keyword evidence="3" id="KW-1185">Reference proteome</keyword>
<reference evidence="2 3" key="1">
    <citation type="submission" date="2017-11" db="EMBL/GenBank/DDBJ databases">
        <title>De-novo sequencing of pomegranate (Punica granatum L.) genome.</title>
        <authorList>
            <person name="Akparov Z."/>
            <person name="Amiraslanov A."/>
            <person name="Hajiyeva S."/>
            <person name="Abbasov M."/>
            <person name="Kaur K."/>
            <person name="Hamwieh A."/>
            <person name="Solovyev V."/>
            <person name="Salamov A."/>
            <person name="Braich B."/>
            <person name="Kosarev P."/>
            <person name="Mahmoud A."/>
            <person name="Hajiyev E."/>
            <person name="Babayeva S."/>
            <person name="Izzatullayeva V."/>
            <person name="Mammadov A."/>
            <person name="Mammadov A."/>
            <person name="Sharifova S."/>
            <person name="Ojaghi J."/>
            <person name="Eynullazada K."/>
            <person name="Bayramov B."/>
            <person name="Abdulazimova A."/>
            <person name="Shahmuradov I."/>
        </authorList>
    </citation>
    <scope>NUCLEOTIDE SEQUENCE [LARGE SCALE GENOMIC DNA]</scope>
    <source>
        <strain evidence="3">cv. AG2017</strain>
        <tissue evidence="2">Leaf</tissue>
    </source>
</reference>
<feature type="region of interest" description="Disordered" evidence="1">
    <location>
        <begin position="51"/>
        <end position="138"/>
    </location>
</feature>
<feature type="compositionally biased region" description="Polar residues" evidence="1">
    <location>
        <begin position="115"/>
        <end position="124"/>
    </location>
</feature>
<sequence>MHREQPRQHVEVPNERRLIRQPPNPHDEEDEDYEEDDEIVSVGSFPHLTLTGSIHFFPGRRGKVRVGPRPAVQPVSSGSPARSSGSLVNPASVGPAQPSPAEFAVHSLGLAASRSAHSAQSTPTEARPSQCGPTCPTF</sequence>
<evidence type="ECO:0000313" key="3">
    <source>
        <dbReference type="Proteomes" id="UP000233551"/>
    </source>
</evidence>
<comment type="caution">
    <text evidence="2">The sequence shown here is derived from an EMBL/GenBank/DDBJ whole genome shotgun (WGS) entry which is preliminary data.</text>
</comment>
<evidence type="ECO:0000256" key="1">
    <source>
        <dbReference type="SAM" id="MobiDB-lite"/>
    </source>
</evidence>
<proteinExistence type="predicted"/>
<dbReference type="Proteomes" id="UP000233551">
    <property type="component" value="Unassembled WGS sequence"/>
</dbReference>
<protein>
    <submittedName>
        <fullName evidence="2">Uncharacterized protein</fullName>
    </submittedName>
</protein>
<name>A0A2I0KWQ3_PUNGR</name>
<dbReference type="AlphaFoldDB" id="A0A2I0KWQ3"/>
<feature type="compositionally biased region" description="Basic and acidic residues" evidence="1">
    <location>
        <begin position="1"/>
        <end position="18"/>
    </location>
</feature>
<feature type="region of interest" description="Disordered" evidence="1">
    <location>
        <begin position="1"/>
        <end position="38"/>
    </location>
</feature>